<dbReference type="AlphaFoldDB" id="A0A1C7MY75"/>
<feature type="domain" description="Chromo" evidence="3">
    <location>
        <begin position="82"/>
        <end position="132"/>
    </location>
</feature>
<dbReference type="InterPro" id="IPR023780">
    <property type="entry name" value="Chromo_domain"/>
</dbReference>
<proteinExistence type="predicted"/>
<evidence type="ECO:0000259" key="3">
    <source>
        <dbReference type="PROSITE" id="PS50013"/>
    </source>
</evidence>
<dbReference type="Gene3D" id="2.40.50.40">
    <property type="match status" value="1"/>
</dbReference>
<dbReference type="PROSITE" id="PS00598">
    <property type="entry name" value="CHROMO_1"/>
    <property type="match status" value="1"/>
</dbReference>
<dbReference type="SUPFAM" id="SSF54160">
    <property type="entry name" value="Chromo domain-like"/>
    <property type="match status" value="1"/>
</dbReference>
<dbReference type="SMART" id="SM00298">
    <property type="entry name" value="CHROMO"/>
    <property type="match status" value="1"/>
</dbReference>
<dbReference type="InterPro" id="IPR051219">
    <property type="entry name" value="Heterochromatin_chromo-domain"/>
</dbReference>
<reference evidence="4 5" key="1">
    <citation type="submission" date="2016-03" db="EMBL/GenBank/DDBJ databases">
        <title>Choanephora cucurbitarum.</title>
        <authorList>
            <person name="Min B."/>
            <person name="Park H."/>
            <person name="Park J.-H."/>
            <person name="Shin H.-D."/>
            <person name="Choi I.-G."/>
        </authorList>
    </citation>
    <scope>NUCLEOTIDE SEQUENCE [LARGE SCALE GENOMIC DNA]</scope>
    <source>
        <strain evidence="4 5">KUS-F28377</strain>
    </source>
</reference>
<evidence type="ECO:0000256" key="1">
    <source>
        <dbReference type="ARBA" id="ARBA00004123"/>
    </source>
</evidence>
<dbReference type="CDD" id="cd00024">
    <property type="entry name" value="CD_CSD"/>
    <property type="match status" value="1"/>
</dbReference>
<dbReference type="InterPro" id="IPR016197">
    <property type="entry name" value="Chromo-like_dom_sf"/>
</dbReference>
<comment type="subcellular location">
    <subcellularLocation>
        <location evidence="1">Nucleus</location>
    </subcellularLocation>
</comment>
<dbReference type="PROSITE" id="PS50013">
    <property type="entry name" value="CHROMO_2"/>
    <property type="match status" value="1"/>
</dbReference>
<evidence type="ECO:0000256" key="2">
    <source>
        <dbReference type="ARBA" id="ARBA00023242"/>
    </source>
</evidence>
<dbReference type="InterPro" id="IPR023779">
    <property type="entry name" value="Chromodomain_CS"/>
</dbReference>
<dbReference type="EMBL" id="LUGH01001256">
    <property type="protein sequence ID" value="OBZ81356.1"/>
    <property type="molecule type" value="Genomic_DNA"/>
</dbReference>
<dbReference type="InParanoid" id="A0A1C7MY75"/>
<organism evidence="4 5">
    <name type="scientific">Choanephora cucurbitarum</name>
    <dbReference type="NCBI Taxonomy" id="101091"/>
    <lineage>
        <taxon>Eukaryota</taxon>
        <taxon>Fungi</taxon>
        <taxon>Fungi incertae sedis</taxon>
        <taxon>Mucoromycota</taxon>
        <taxon>Mucoromycotina</taxon>
        <taxon>Mucoromycetes</taxon>
        <taxon>Mucorales</taxon>
        <taxon>Mucorineae</taxon>
        <taxon>Choanephoraceae</taxon>
        <taxon>Choanephoroideae</taxon>
        <taxon>Choanephora</taxon>
    </lineage>
</organism>
<accession>A0A1C7MY75</accession>
<name>A0A1C7MY75_9FUNG</name>
<gene>
    <name evidence="4" type="ORF">A0J61_10596</name>
</gene>
<feature type="non-terminal residue" evidence="4">
    <location>
        <position position="156"/>
    </location>
</feature>
<keyword evidence="5" id="KW-1185">Reference proteome</keyword>
<dbReference type="InterPro" id="IPR000953">
    <property type="entry name" value="Chromo/chromo_shadow_dom"/>
</dbReference>
<sequence length="156" mass="18753">MTEIVYPAVYERVKQVTEKQKRVFDENHRKVEFPVGSTVIILTQANTYVLKNERGILEPRNYPPSLLKRVSDKIMEHKDDIFEVEAIVGHMLNDKNQYLYRCRWQGYDEFHYTWEPAENLTDPKFIKEYWQRIGEIPESITERNKANKRLLKDFQS</sequence>
<dbReference type="GO" id="GO:0005634">
    <property type="term" value="C:nucleus"/>
    <property type="evidence" value="ECO:0007669"/>
    <property type="project" value="UniProtKB-SubCell"/>
</dbReference>
<dbReference type="Pfam" id="PF00385">
    <property type="entry name" value="Chromo"/>
    <property type="match status" value="1"/>
</dbReference>
<comment type="caution">
    <text evidence="4">The sequence shown here is derived from an EMBL/GenBank/DDBJ whole genome shotgun (WGS) entry which is preliminary data.</text>
</comment>
<keyword evidence="2" id="KW-0539">Nucleus</keyword>
<dbReference type="OrthoDB" id="433924at2759"/>
<evidence type="ECO:0000313" key="4">
    <source>
        <dbReference type="EMBL" id="OBZ81356.1"/>
    </source>
</evidence>
<dbReference type="PANTHER" id="PTHR22812">
    <property type="entry name" value="CHROMOBOX PROTEIN"/>
    <property type="match status" value="1"/>
</dbReference>
<dbReference type="Proteomes" id="UP000093000">
    <property type="component" value="Unassembled WGS sequence"/>
</dbReference>
<evidence type="ECO:0000313" key="5">
    <source>
        <dbReference type="Proteomes" id="UP000093000"/>
    </source>
</evidence>
<protein>
    <recommendedName>
        <fullName evidence="3">Chromo domain-containing protein</fullName>
    </recommendedName>
</protein>